<dbReference type="Pfam" id="PF13400">
    <property type="entry name" value="Tad"/>
    <property type="match status" value="1"/>
</dbReference>
<proteinExistence type="predicted"/>
<evidence type="ECO:0000313" key="4">
    <source>
        <dbReference type="Proteomes" id="UP001595989"/>
    </source>
</evidence>
<keyword evidence="1" id="KW-1133">Transmembrane helix</keyword>
<keyword evidence="4" id="KW-1185">Reference proteome</keyword>
<evidence type="ECO:0000313" key="3">
    <source>
        <dbReference type="EMBL" id="MFC4557610.1"/>
    </source>
</evidence>
<organism evidence="3 4">
    <name type="scientific">Virgibacillus kekensis</name>
    <dbReference type="NCBI Taxonomy" id="202261"/>
    <lineage>
        <taxon>Bacteria</taxon>
        <taxon>Bacillati</taxon>
        <taxon>Bacillota</taxon>
        <taxon>Bacilli</taxon>
        <taxon>Bacillales</taxon>
        <taxon>Bacillaceae</taxon>
        <taxon>Virgibacillus</taxon>
    </lineage>
</organism>
<dbReference type="RefSeq" id="WP_390293585.1">
    <property type="nucleotide sequence ID" value="NZ_JBHSFU010000004.1"/>
</dbReference>
<accession>A0ABV9DHZ4</accession>
<keyword evidence="1" id="KW-0472">Membrane</keyword>
<feature type="transmembrane region" description="Helical" evidence="1">
    <location>
        <begin position="12"/>
        <end position="32"/>
    </location>
</feature>
<dbReference type="EMBL" id="JBHSFU010000004">
    <property type="protein sequence ID" value="MFC4557610.1"/>
    <property type="molecule type" value="Genomic_DNA"/>
</dbReference>
<keyword evidence="1" id="KW-0812">Transmembrane</keyword>
<feature type="domain" description="Putative Flp pilus-assembly TadG-like N-terminal" evidence="2">
    <location>
        <begin position="11"/>
        <end position="57"/>
    </location>
</feature>
<gene>
    <name evidence="3" type="ORF">ACFO3D_05235</name>
</gene>
<sequence length="303" mass="32597">MFEQLNNNEQGNVLALFAVALGGLLLAVGLVIDGGHLFMTKSHLQKTANAAALSGAQEVPYSEVEVHTVVDRILLEHGETGSLDQVLIEPESQIEVILSKDVPLFFAKLFGIETVPIKVNAVAAINPMGIAKDAVPLGIDETVELIYGQTYSLKVDAGDSASGNFGVLALDGPGAKLYEDSLRDGFDEQLEVGDIVNTQTGNIAGPTRNAIDYRIANCPYPVGEYKHRDCSRVMLILVYQPHEVTTNQMKSVKITGFAYFYVTDPMSSTDDSINGIFIKRTGTGFTGEGTPVNRGAYAVKLIE</sequence>
<protein>
    <submittedName>
        <fullName evidence="3">Pilus assembly protein TadG-related protein</fullName>
    </submittedName>
</protein>
<comment type="caution">
    <text evidence="3">The sequence shown here is derived from an EMBL/GenBank/DDBJ whole genome shotgun (WGS) entry which is preliminary data.</text>
</comment>
<reference evidence="4" key="1">
    <citation type="journal article" date="2019" name="Int. J. Syst. Evol. Microbiol.">
        <title>The Global Catalogue of Microorganisms (GCM) 10K type strain sequencing project: providing services to taxonomists for standard genome sequencing and annotation.</title>
        <authorList>
            <consortium name="The Broad Institute Genomics Platform"/>
            <consortium name="The Broad Institute Genome Sequencing Center for Infectious Disease"/>
            <person name="Wu L."/>
            <person name="Ma J."/>
        </authorList>
    </citation>
    <scope>NUCLEOTIDE SEQUENCE [LARGE SCALE GENOMIC DNA]</scope>
    <source>
        <strain evidence="4">CGMCC 4.7426</strain>
    </source>
</reference>
<evidence type="ECO:0000259" key="2">
    <source>
        <dbReference type="Pfam" id="PF13400"/>
    </source>
</evidence>
<dbReference type="Proteomes" id="UP001595989">
    <property type="component" value="Unassembled WGS sequence"/>
</dbReference>
<dbReference type="InterPro" id="IPR028087">
    <property type="entry name" value="Tad_N"/>
</dbReference>
<evidence type="ECO:0000256" key="1">
    <source>
        <dbReference type="SAM" id="Phobius"/>
    </source>
</evidence>
<name>A0ABV9DHZ4_9BACI</name>